<feature type="domain" description="Gamma tubulin complex component protein N-terminal" evidence="7">
    <location>
        <begin position="170"/>
        <end position="466"/>
    </location>
</feature>
<dbReference type="Pfam" id="PF17681">
    <property type="entry name" value="GCP_N_terminal"/>
    <property type="match status" value="1"/>
</dbReference>
<evidence type="ECO:0000259" key="7">
    <source>
        <dbReference type="Pfam" id="PF17681"/>
    </source>
</evidence>
<dbReference type="InterPro" id="IPR041470">
    <property type="entry name" value="GCP_N"/>
</dbReference>
<gene>
    <name evidence="9" type="primary">LOC105365236</name>
</gene>
<comment type="similarity">
    <text evidence="2">Belongs to the TUBGCP family.</text>
</comment>
<evidence type="ECO:0000256" key="3">
    <source>
        <dbReference type="ARBA" id="ARBA00022490"/>
    </source>
</evidence>
<dbReference type="InterPro" id="IPR042241">
    <property type="entry name" value="GCP_C_sf"/>
</dbReference>
<dbReference type="GO" id="GO:0007020">
    <property type="term" value="P:microtubule nucleation"/>
    <property type="evidence" value="ECO:0007669"/>
    <property type="project" value="InterPro"/>
</dbReference>
<keyword evidence="8" id="KW-1185">Reference proteome</keyword>
<dbReference type="GO" id="GO:0051011">
    <property type="term" value="F:microtubule minus-end binding"/>
    <property type="evidence" value="ECO:0007669"/>
    <property type="project" value="TreeGrafter"/>
</dbReference>
<dbReference type="CTD" id="48481"/>
<organism evidence="8 9">
    <name type="scientific">Ceratosolen solmsi marchali</name>
    <dbReference type="NCBI Taxonomy" id="326594"/>
    <lineage>
        <taxon>Eukaryota</taxon>
        <taxon>Metazoa</taxon>
        <taxon>Ecdysozoa</taxon>
        <taxon>Arthropoda</taxon>
        <taxon>Hexapoda</taxon>
        <taxon>Insecta</taxon>
        <taxon>Pterygota</taxon>
        <taxon>Neoptera</taxon>
        <taxon>Endopterygota</taxon>
        <taxon>Hymenoptera</taxon>
        <taxon>Apocrita</taxon>
        <taxon>Proctotrupomorpha</taxon>
        <taxon>Chalcidoidea</taxon>
        <taxon>Agaonidae</taxon>
        <taxon>Agaoninae</taxon>
        <taxon>Ceratosolen</taxon>
    </lineage>
</organism>
<keyword evidence="5" id="KW-0206">Cytoskeleton</keyword>
<evidence type="ECO:0000313" key="8">
    <source>
        <dbReference type="Proteomes" id="UP000695007"/>
    </source>
</evidence>
<dbReference type="PANTHER" id="PTHR19302:SF14">
    <property type="entry name" value="GAMMA-TUBULIN COMPLEX COMPONENT 3"/>
    <property type="match status" value="1"/>
</dbReference>
<evidence type="ECO:0000259" key="6">
    <source>
        <dbReference type="Pfam" id="PF04130"/>
    </source>
</evidence>
<reference evidence="9" key="1">
    <citation type="submission" date="2025-08" db="UniProtKB">
        <authorList>
            <consortium name="RefSeq"/>
        </authorList>
    </citation>
    <scope>IDENTIFICATION</scope>
</reference>
<dbReference type="InterPro" id="IPR040457">
    <property type="entry name" value="GCP_C"/>
</dbReference>
<keyword evidence="3" id="KW-0963">Cytoplasm</keyword>
<accession>A0AAJ7DZ20</accession>
<dbReference type="Gene3D" id="1.20.120.1900">
    <property type="entry name" value="Gamma-tubulin complex, C-terminal domain"/>
    <property type="match status" value="1"/>
</dbReference>
<dbReference type="KEGG" id="csol:105365236"/>
<dbReference type="InterPro" id="IPR007259">
    <property type="entry name" value="GCP"/>
</dbReference>
<dbReference type="Pfam" id="PF04130">
    <property type="entry name" value="GCP_C_terminal"/>
    <property type="match status" value="1"/>
</dbReference>
<evidence type="ECO:0000256" key="2">
    <source>
        <dbReference type="ARBA" id="ARBA00010337"/>
    </source>
</evidence>
<evidence type="ECO:0000256" key="1">
    <source>
        <dbReference type="ARBA" id="ARBA00004245"/>
    </source>
</evidence>
<dbReference type="GO" id="GO:0000930">
    <property type="term" value="C:gamma-tubulin complex"/>
    <property type="evidence" value="ECO:0007669"/>
    <property type="project" value="TreeGrafter"/>
</dbReference>
<dbReference type="RefSeq" id="XP_011501645.1">
    <property type="nucleotide sequence ID" value="XM_011503343.1"/>
</dbReference>
<feature type="domain" description="Gamma tubulin complex component C-terminal" evidence="6">
    <location>
        <begin position="470"/>
        <end position="801"/>
    </location>
</feature>
<keyword evidence="4" id="KW-0493">Microtubule</keyword>
<dbReference type="GO" id="GO:0051321">
    <property type="term" value="P:meiotic cell cycle"/>
    <property type="evidence" value="ECO:0007669"/>
    <property type="project" value="TreeGrafter"/>
</dbReference>
<evidence type="ECO:0000256" key="4">
    <source>
        <dbReference type="ARBA" id="ARBA00022701"/>
    </source>
</evidence>
<dbReference type="GeneID" id="105365236"/>
<evidence type="ECO:0000313" key="9">
    <source>
        <dbReference type="RefSeq" id="XP_011501645.1"/>
    </source>
</evidence>
<dbReference type="GO" id="GO:0005874">
    <property type="term" value="C:microtubule"/>
    <property type="evidence" value="ECO:0007669"/>
    <property type="project" value="UniProtKB-KW"/>
</dbReference>
<dbReference type="Proteomes" id="UP000695007">
    <property type="component" value="Unplaced"/>
</dbReference>
<dbReference type="PANTHER" id="PTHR19302">
    <property type="entry name" value="GAMMA TUBULIN COMPLEX PROTEIN"/>
    <property type="match status" value="1"/>
</dbReference>
<dbReference type="GO" id="GO:0031122">
    <property type="term" value="P:cytoplasmic microtubule organization"/>
    <property type="evidence" value="ECO:0007669"/>
    <property type="project" value="TreeGrafter"/>
</dbReference>
<dbReference type="GO" id="GO:0043015">
    <property type="term" value="F:gamma-tubulin binding"/>
    <property type="evidence" value="ECO:0007669"/>
    <property type="project" value="InterPro"/>
</dbReference>
<sequence length="828" mass="94597">MSVTELENISDILEKLVASVCGEQKPEVIQKCMRFSLSLLATTQGIDTLKEDETMIASQIKSTLSTQDATLFDELHNNLKDGDFRNRLGILRFLLQMSQSSDRIQDDRFVFSEMRLGLNIPFASTSGYSCQLSSSHASHTQVPFLSTESNMLLTSNKIIDEDSISEDILVQDLIYSFQGIEGKVLKLDSSYGFQIDPTIRINRPQKQTVLRLSELGYLYNVIQRGLGRIVSGSNGRVADSFVAALHKELAEYYRFIANAQEEVNRVKDPLGLDRVTLSHLHLWAYDPLETLKWLASIVRTCVGQTGGALASIVYEFSHHGDPRVKKLVKRILESVSEPLYNMLLRWITDGELDDPNKEFFIESCAEVAGERMWHEKYQVRDSMVPSFINRAQARKILGTGKSINFLREVCKDFSPLQGRETEVFKGSSEKIGVEAFFDMDPDGPLQTMMDVAYKETSIRVVDILTKQYHLMDHLQGIKGYLLLGQGHFVQHLMHLLEPELAKPANSLYPHNIASILETAIRATSTKLDELDVQKRLDVRLLAPSDNETGWDVFALDYNVDGPIGTILESSRQTYQAVFFSLWRAKRMETILSAIWKQQITSAKMFSKMPEILPIQKHIHLITSSMVHLVHQMQYYFLFEVIECSWDVFAKQLGQASSLDDIIIAHTNFIESVRRGTLLDEQSQELMNHLRSVYGPILELQTLEETFLARATTEYETRVSSEKFINTESENKNQWGCTKNQDVDNVERKSLFLKYLNTLAMKLKLLSRTYQDRVKKFLLMLASAEDVSLQLLSVRLDFNEYYISKDSRLVAPLTYQHRRQSDQSFLADK</sequence>
<dbReference type="AlphaFoldDB" id="A0AAJ7DZ20"/>
<proteinExistence type="inferred from homology"/>
<protein>
    <submittedName>
        <fullName evidence="9">Gamma-tubulin complex component 3</fullName>
    </submittedName>
</protein>
<dbReference type="GO" id="GO:0051225">
    <property type="term" value="P:spindle assembly"/>
    <property type="evidence" value="ECO:0007669"/>
    <property type="project" value="TreeGrafter"/>
</dbReference>
<comment type="subcellular location">
    <subcellularLocation>
        <location evidence="1">Cytoplasm</location>
        <location evidence="1">Cytoskeleton</location>
    </subcellularLocation>
</comment>
<evidence type="ECO:0000256" key="5">
    <source>
        <dbReference type="ARBA" id="ARBA00023212"/>
    </source>
</evidence>
<dbReference type="GO" id="GO:0000922">
    <property type="term" value="C:spindle pole"/>
    <property type="evidence" value="ECO:0007669"/>
    <property type="project" value="InterPro"/>
</dbReference>
<dbReference type="GO" id="GO:0000278">
    <property type="term" value="P:mitotic cell cycle"/>
    <property type="evidence" value="ECO:0007669"/>
    <property type="project" value="TreeGrafter"/>
</dbReference>
<name>A0AAJ7DZ20_9HYME</name>